<dbReference type="EMBL" id="REGN01002622">
    <property type="protein sequence ID" value="RNA26981.1"/>
    <property type="molecule type" value="Genomic_DNA"/>
</dbReference>
<gene>
    <name evidence="1" type="ORF">BpHYR1_048788</name>
</gene>
<accession>A0A3M7RTU8</accession>
<evidence type="ECO:0000313" key="2">
    <source>
        <dbReference type="Proteomes" id="UP000276133"/>
    </source>
</evidence>
<organism evidence="1 2">
    <name type="scientific">Brachionus plicatilis</name>
    <name type="common">Marine rotifer</name>
    <name type="synonym">Brachionus muelleri</name>
    <dbReference type="NCBI Taxonomy" id="10195"/>
    <lineage>
        <taxon>Eukaryota</taxon>
        <taxon>Metazoa</taxon>
        <taxon>Spiralia</taxon>
        <taxon>Gnathifera</taxon>
        <taxon>Rotifera</taxon>
        <taxon>Eurotatoria</taxon>
        <taxon>Monogononta</taxon>
        <taxon>Pseudotrocha</taxon>
        <taxon>Ploima</taxon>
        <taxon>Brachionidae</taxon>
        <taxon>Brachionus</taxon>
    </lineage>
</organism>
<proteinExistence type="predicted"/>
<protein>
    <submittedName>
        <fullName evidence="1">Uncharacterized protein</fullName>
    </submittedName>
</protein>
<evidence type="ECO:0000313" key="1">
    <source>
        <dbReference type="EMBL" id="RNA26981.1"/>
    </source>
</evidence>
<comment type="caution">
    <text evidence="1">The sequence shown here is derived from an EMBL/GenBank/DDBJ whole genome shotgun (WGS) entry which is preliminary data.</text>
</comment>
<sequence length="126" mass="14912">MIKYRSLIERELNSRIMDLSSDDEDPYSSKIFDHLKHQIPHIVINMFRCFHGINNETKATRLVRGHIVIHIQNTVAGIYGKIHKCLRNRHVPLSRSQINVIILAQALTKHHLFLFQIWIKINQFKH</sequence>
<dbReference type="Proteomes" id="UP000276133">
    <property type="component" value="Unassembled WGS sequence"/>
</dbReference>
<name>A0A3M7RTU8_BRAPC</name>
<keyword evidence="2" id="KW-1185">Reference proteome</keyword>
<dbReference type="AlphaFoldDB" id="A0A3M7RTU8"/>
<reference evidence="1 2" key="1">
    <citation type="journal article" date="2018" name="Sci. Rep.">
        <title>Genomic signatures of local adaptation to the degree of environmental predictability in rotifers.</title>
        <authorList>
            <person name="Franch-Gras L."/>
            <person name="Hahn C."/>
            <person name="Garcia-Roger E.M."/>
            <person name="Carmona M.J."/>
            <person name="Serra M."/>
            <person name="Gomez A."/>
        </authorList>
    </citation>
    <scope>NUCLEOTIDE SEQUENCE [LARGE SCALE GENOMIC DNA]</scope>
    <source>
        <strain evidence="1">HYR1</strain>
    </source>
</reference>